<evidence type="ECO:0000313" key="3">
    <source>
        <dbReference type="EMBL" id="BCB74999.1"/>
    </source>
</evidence>
<name>A0A6F8XMI4_9ACTN</name>
<keyword evidence="4" id="KW-1185">Reference proteome</keyword>
<sequence length="166" mass="17379">MAKRLDGRPVGSPTTVLVVHPDPHDGAAIRAALGTSRRLRVLGVTGDGDEALALARRLRPTVSLLDDRVLTSGTDLVAALARWTLVIALTGATERGAIVTLLQAPVQGCLTYGYIEPPDLVRAVHAVADGLGWLSPAAAAAVTWAMREATPLPARPDHPSSHLELP</sequence>
<dbReference type="GO" id="GO:0000160">
    <property type="term" value="P:phosphorelay signal transduction system"/>
    <property type="evidence" value="ECO:0007669"/>
    <property type="project" value="InterPro"/>
</dbReference>
<feature type="modified residue" description="4-aspartylphosphate" evidence="1">
    <location>
        <position position="66"/>
    </location>
</feature>
<evidence type="ECO:0000256" key="1">
    <source>
        <dbReference type="PROSITE-ProRule" id="PRU00169"/>
    </source>
</evidence>
<evidence type="ECO:0000259" key="2">
    <source>
        <dbReference type="PROSITE" id="PS50110"/>
    </source>
</evidence>
<dbReference type="Gene3D" id="3.40.50.2300">
    <property type="match status" value="1"/>
</dbReference>
<organism evidence="3 4">
    <name type="scientific">Phytohabitans flavus</name>
    <dbReference type="NCBI Taxonomy" id="1076124"/>
    <lineage>
        <taxon>Bacteria</taxon>
        <taxon>Bacillati</taxon>
        <taxon>Actinomycetota</taxon>
        <taxon>Actinomycetes</taxon>
        <taxon>Micromonosporales</taxon>
        <taxon>Micromonosporaceae</taxon>
    </lineage>
</organism>
<reference evidence="3 4" key="2">
    <citation type="submission" date="2020-03" db="EMBL/GenBank/DDBJ databases">
        <authorList>
            <person name="Ichikawa N."/>
            <person name="Kimura A."/>
            <person name="Kitahashi Y."/>
            <person name="Uohara A."/>
        </authorList>
    </citation>
    <scope>NUCLEOTIDE SEQUENCE [LARGE SCALE GENOMIC DNA]</scope>
    <source>
        <strain evidence="3 4">NBRC 107702</strain>
    </source>
</reference>
<dbReference type="InterPro" id="IPR001789">
    <property type="entry name" value="Sig_transdc_resp-reg_receiver"/>
</dbReference>
<reference evidence="3 4" key="1">
    <citation type="submission" date="2020-03" db="EMBL/GenBank/DDBJ databases">
        <title>Whole genome shotgun sequence of Phytohabitans flavus NBRC 107702.</title>
        <authorList>
            <person name="Komaki H."/>
            <person name="Tamura T."/>
        </authorList>
    </citation>
    <scope>NUCLEOTIDE SEQUENCE [LARGE SCALE GENOMIC DNA]</scope>
    <source>
        <strain evidence="3 4">NBRC 107702</strain>
    </source>
</reference>
<dbReference type="PROSITE" id="PS50110">
    <property type="entry name" value="RESPONSE_REGULATORY"/>
    <property type="match status" value="1"/>
</dbReference>
<dbReference type="KEGG" id="pfla:Pflav_014090"/>
<dbReference type="Proteomes" id="UP000502508">
    <property type="component" value="Chromosome"/>
</dbReference>
<dbReference type="RefSeq" id="WP_345074773.1">
    <property type="nucleotide sequence ID" value="NZ_BAABAP010000034.1"/>
</dbReference>
<protein>
    <recommendedName>
        <fullName evidence="2">Response regulatory domain-containing protein</fullName>
    </recommendedName>
</protein>
<evidence type="ECO:0000313" key="4">
    <source>
        <dbReference type="Proteomes" id="UP000502508"/>
    </source>
</evidence>
<dbReference type="InterPro" id="IPR011006">
    <property type="entry name" value="CheY-like_superfamily"/>
</dbReference>
<dbReference type="EMBL" id="AP022870">
    <property type="protein sequence ID" value="BCB74999.1"/>
    <property type="molecule type" value="Genomic_DNA"/>
</dbReference>
<feature type="domain" description="Response regulatory" evidence="2">
    <location>
        <begin position="15"/>
        <end position="132"/>
    </location>
</feature>
<accession>A0A6F8XMI4</accession>
<keyword evidence="1" id="KW-0597">Phosphoprotein</keyword>
<gene>
    <name evidence="3" type="ORF">Pflav_014090</name>
</gene>
<dbReference type="AlphaFoldDB" id="A0A6F8XMI4"/>
<dbReference type="SUPFAM" id="SSF52172">
    <property type="entry name" value="CheY-like"/>
    <property type="match status" value="1"/>
</dbReference>
<proteinExistence type="predicted"/>